<accession>A0A2Z6T839</accession>
<organism evidence="1 2">
    <name type="scientific">Lactobacillus rodentium</name>
    <dbReference type="NCBI Taxonomy" id="947835"/>
    <lineage>
        <taxon>Bacteria</taxon>
        <taxon>Bacillati</taxon>
        <taxon>Bacillota</taxon>
        <taxon>Bacilli</taxon>
        <taxon>Lactobacillales</taxon>
        <taxon>Lactobacillaceae</taxon>
        <taxon>Lactobacillus</taxon>
    </lineage>
</organism>
<dbReference type="EMBL" id="BFBY01000002">
    <property type="protein sequence ID" value="GBG04468.1"/>
    <property type="molecule type" value="Genomic_DNA"/>
</dbReference>
<protein>
    <submittedName>
        <fullName evidence="1">Uncharacterized protein</fullName>
    </submittedName>
</protein>
<comment type="caution">
    <text evidence="1">The sequence shown here is derived from an EMBL/GenBank/DDBJ whole genome shotgun (WGS) entry which is preliminary data.</text>
</comment>
<sequence>MTGYQEGMFNAQMSDQTAQVLTNMYQNIDSDSKKAKVAQKNISHAIKDYQKFMEAKRKKLKKQRTSEMVGVHWQLMQRSS</sequence>
<dbReference type="AlphaFoldDB" id="A0A2Z6T839"/>
<gene>
    <name evidence="1" type="ORF">LrDSM24759_03820</name>
</gene>
<evidence type="ECO:0000313" key="2">
    <source>
        <dbReference type="Proteomes" id="UP000257317"/>
    </source>
</evidence>
<dbReference type="RefSeq" id="WP_117117815.1">
    <property type="nucleotide sequence ID" value="NZ_BFBY01000002.1"/>
</dbReference>
<reference evidence="2" key="1">
    <citation type="submission" date="2018-03" db="EMBL/GenBank/DDBJ databases">
        <title>New taxa in the Lactobacillus gasseri group.</title>
        <authorList>
            <person name="Tanizawa Y."/>
            <person name="Tohno M."/>
            <person name="Endo A."/>
            <person name="Arita M."/>
        </authorList>
    </citation>
    <scope>NUCLEOTIDE SEQUENCE [LARGE SCALE GENOMIC DNA]</scope>
    <source>
        <strain evidence="2">DSM 24759</strain>
    </source>
</reference>
<proteinExistence type="predicted"/>
<keyword evidence="2" id="KW-1185">Reference proteome</keyword>
<dbReference type="Proteomes" id="UP000257317">
    <property type="component" value="Unassembled WGS sequence"/>
</dbReference>
<name>A0A2Z6T839_9LACO</name>
<evidence type="ECO:0000313" key="1">
    <source>
        <dbReference type="EMBL" id="GBG04468.1"/>
    </source>
</evidence>